<keyword evidence="5 12" id="KW-0285">Flavoprotein</keyword>
<organism evidence="16 17">
    <name type="scientific">Candidatus Spyradenecus faecavium</name>
    <dbReference type="NCBI Taxonomy" id="2840947"/>
    <lineage>
        <taxon>Bacteria</taxon>
        <taxon>Pseudomonadati</taxon>
        <taxon>Lentisphaerota</taxon>
        <taxon>Lentisphaeria</taxon>
        <taxon>Lentisphaerales</taxon>
        <taxon>Lentisphaeraceae</taxon>
        <taxon>Lentisphaeraceae incertae sedis</taxon>
        <taxon>Candidatus Spyradenecus</taxon>
    </lineage>
</organism>
<dbReference type="Pfam" id="PF02910">
    <property type="entry name" value="Succ_DH_flav_C"/>
    <property type="match status" value="1"/>
</dbReference>
<sequence length="537" mass="58603">MRTIDCDYLVVGSGIAGSMAAMGLAGHGRVLLVTKAALDEANTAYAQGGISCVMGTDDTFDLHVADTLDAGAGLCHEDVVRHIVEAGPACLRKLIDMGVPFTKGEGSACPEGFDLTREGGHTRRRILHAGDITGREVERTLAAHVRATKGLHVCENTLLIDLVTTRFLHDPSGENRVVGAYLLSTETGEIWAVRTGAVILSTGGIGKVYQYTCNPDIATGDGIAAAWRAGAKIRNMEMVQFHPTCLFHPKAKRFLISEAVRGEGAILVTRDGKPFMEKYDPRGSLAPRDIVARAIDSEMKKRGDPYCCLDIRHKGEAYLKGRFPAIYAKCLEFGIDMARDLIPIVPAAHYLCGGIAAGVDGRTTLPGLYAIGECACTGLHGANRLASNSLLEALVCGCECARTLCDAPVPSVAHVTIPDWIYGNAVPTDEAVLVAHNWLELRTCMWDYVGIVRTDKRLRRALRRVRNLRQEINEYYFDYLVTADILELRNIADVAELIITSAMARRESRGLHYTLDCPDRLRLAKDTDLVRAPEKEW</sequence>
<dbReference type="PANTHER" id="PTHR42716:SF2">
    <property type="entry name" value="L-ASPARTATE OXIDASE, CHLOROPLASTIC"/>
    <property type="match status" value="1"/>
</dbReference>
<dbReference type="GO" id="GO:0008734">
    <property type="term" value="F:L-aspartate oxidase activity"/>
    <property type="evidence" value="ECO:0007669"/>
    <property type="project" value="UniProtKB-UniRule"/>
</dbReference>
<dbReference type="SUPFAM" id="SSF56425">
    <property type="entry name" value="Succinate dehydrogenase/fumarate reductase flavoprotein, catalytic domain"/>
    <property type="match status" value="1"/>
</dbReference>
<dbReference type="InterPro" id="IPR036188">
    <property type="entry name" value="FAD/NAD-bd_sf"/>
</dbReference>
<evidence type="ECO:0000256" key="11">
    <source>
        <dbReference type="PIRSR" id="PIRSR000171-1"/>
    </source>
</evidence>
<comment type="pathway">
    <text evidence="2 12">Cofactor biosynthesis; NAD(+) biosynthesis; iminoaspartate from L-aspartate (oxidase route): step 1/1.</text>
</comment>
<dbReference type="InterPro" id="IPR037099">
    <property type="entry name" value="Fum_R/Succ_DH_flav-like_C_sf"/>
</dbReference>
<dbReference type="Proteomes" id="UP000886845">
    <property type="component" value="Unassembled WGS sequence"/>
</dbReference>
<evidence type="ECO:0000256" key="7">
    <source>
        <dbReference type="ARBA" id="ARBA00022827"/>
    </source>
</evidence>
<comment type="catalytic activity">
    <reaction evidence="9">
        <text>L-aspartate + O2 = iminosuccinate + H2O2</text>
        <dbReference type="Rhea" id="RHEA:25876"/>
        <dbReference type="ChEBI" id="CHEBI:15379"/>
        <dbReference type="ChEBI" id="CHEBI:16240"/>
        <dbReference type="ChEBI" id="CHEBI:29991"/>
        <dbReference type="ChEBI" id="CHEBI:77875"/>
        <dbReference type="EC" id="1.4.3.16"/>
    </reaction>
    <physiologicalReaction direction="left-to-right" evidence="9">
        <dbReference type="Rhea" id="RHEA:25877"/>
    </physiologicalReaction>
</comment>
<comment type="subcellular location">
    <subcellularLocation>
        <location evidence="12">Cytoplasm</location>
    </subcellularLocation>
</comment>
<dbReference type="GO" id="GO:0034628">
    <property type="term" value="P:'de novo' NAD+ biosynthetic process from L-aspartate"/>
    <property type="evidence" value="ECO:0007669"/>
    <property type="project" value="TreeGrafter"/>
</dbReference>
<evidence type="ECO:0000256" key="6">
    <source>
        <dbReference type="ARBA" id="ARBA00022642"/>
    </source>
</evidence>
<evidence type="ECO:0000256" key="3">
    <source>
        <dbReference type="ARBA" id="ARBA00008562"/>
    </source>
</evidence>
<dbReference type="SUPFAM" id="SSF51905">
    <property type="entry name" value="FAD/NAD(P)-binding domain"/>
    <property type="match status" value="1"/>
</dbReference>
<comment type="caution">
    <text evidence="16">The sequence shown here is derived from an EMBL/GenBank/DDBJ whole genome shotgun (WGS) entry which is preliminary data.</text>
</comment>
<reference evidence="16" key="2">
    <citation type="journal article" date="2021" name="PeerJ">
        <title>Extensive microbial diversity within the chicken gut microbiome revealed by metagenomics and culture.</title>
        <authorList>
            <person name="Gilroy R."/>
            <person name="Ravi A."/>
            <person name="Getino M."/>
            <person name="Pursley I."/>
            <person name="Horton D.L."/>
            <person name="Alikhan N.F."/>
            <person name="Baker D."/>
            <person name="Gharbi K."/>
            <person name="Hall N."/>
            <person name="Watson M."/>
            <person name="Adriaenssens E.M."/>
            <person name="Foster-Nyarko E."/>
            <person name="Jarju S."/>
            <person name="Secka A."/>
            <person name="Antonio M."/>
            <person name="Oren A."/>
            <person name="Chaudhuri R.R."/>
            <person name="La Ragione R."/>
            <person name="Hildebrand F."/>
            <person name="Pallen M.J."/>
        </authorList>
    </citation>
    <scope>NUCLEOTIDE SEQUENCE</scope>
    <source>
        <strain evidence="16">35461</strain>
    </source>
</reference>
<comment type="similarity">
    <text evidence="3 12">Belongs to the FAD-dependent oxidoreductase 2 family. NadB subfamily.</text>
</comment>
<evidence type="ECO:0000256" key="8">
    <source>
        <dbReference type="ARBA" id="ARBA00023002"/>
    </source>
</evidence>
<dbReference type="FunFam" id="1.20.58.100:FF:000002">
    <property type="entry name" value="L-aspartate oxidase"/>
    <property type="match status" value="1"/>
</dbReference>
<dbReference type="InterPro" id="IPR003953">
    <property type="entry name" value="FAD-dep_OxRdtase_2_FAD-bd"/>
</dbReference>
<proteinExistence type="inferred from homology"/>
<feature type="domain" description="Fumarate reductase/succinate dehydrogenase flavoprotein-like C-terminal" evidence="15">
    <location>
        <begin position="440"/>
        <end position="520"/>
    </location>
</feature>
<gene>
    <name evidence="16" type="primary">nadB</name>
    <name evidence="16" type="ORF">IAC79_02840</name>
</gene>
<dbReference type="Gene3D" id="3.90.700.10">
    <property type="entry name" value="Succinate dehydrogenase/fumarate reductase flavoprotein, catalytic domain"/>
    <property type="match status" value="1"/>
</dbReference>
<dbReference type="SUPFAM" id="SSF46977">
    <property type="entry name" value="Succinate dehydrogenase/fumarate reductase flavoprotein C-terminal domain"/>
    <property type="match status" value="1"/>
</dbReference>
<keyword evidence="6 12" id="KW-0662">Pyridine nucleotide biosynthesis</keyword>
<evidence type="ECO:0000256" key="1">
    <source>
        <dbReference type="ARBA" id="ARBA00001974"/>
    </source>
</evidence>
<dbReference type="EC" id="1.4.3.16" evidence="4 10"/>
<dbReference type="AlphaFoldDB" id="A0A9D1NMF6"/>
<feature type="active site" description="Proton acceptor" evidence="11">
    <location>
        <position position="288"/>
    </location>
</feature>
<comment type="function">
    <text evidence="12">Catalyzes the oxidation of L-aspartate to iminoaspartate.</text>
</comment>
<evidence type="ECO:0000256" key="13">
    <source>
        <dbReference type="SAM" id="Coils"/>
    </source>
</evidence>
<dbReference type="GO" id="GO:0005737">
    <property type="term" value="C:cytoplasm"/>
    <property type="evidence" value="ECO:0007669"/>
    <property type="project" value="UniProtKB-SubCell"/>
</dbReference>
<keyword evidence="13" id="KW-0175">Coiled coil</keyword>
<evidence type="ECO:0000259" key="15">
    <source>
        <dbReference type="Pfam" id="PF02910"/>
    </source>
</evidence>
<keyword evidence="8 12" id="KW-0560">Oxidoreductase</keyword>
<evidence type="ECO:0000256" key="4">
    <source>
        <dbReference type="ARBA" id="ARBA00012173"/>
    </source>
</evidence>
<evidence type="ECO:0000313" key="16">
    <source>
        <dbReference type="EMBL" id="HIV09037.1"/>
    </source>
</evidence>
<evidence type="ECO:0000256" key="5">
    <source>
        <dbReference type="ARBA" id="ARBA00022630"/>
    </source>
</evidence>
<dbReference type="EMBL" id="DVOR01000090">
    <property type="protein sequence ID" value="HIV09037.1"/>
    <property type="molecule type" value="Genomic_DNA"/>
</dbReference>
<feature type="coiled-coil region" evidence="13">
    <location>
        <begin position="451"/>
        <end position="478"/>
    </location>
</feature>
<dbReference type="FunFam" id="3.90.700.10:FF:000002">
    <property type="entry name" value="L-aspartate oxidase"/>
    <property type="match status" value="1"/>
</dbReference>
<keyword evidence="7 12" id="KW-0274">FAD</keyword>
<dbReference type="Pfam" id="PF00890">
    <property type="entry name" value="FAD_binding_2"/>
    <property type="match status" value="1"/>
</dbReference>
<evidence type="ECO:0000256" key="9">
    <source>
        <dbReference type="ARBA" id="ARBA00048305"/>
    </source>
</evidence>
<feature type="domain" description="FAD-dependent oxidoreductase 2 FAD-binding" evidence="14">
    <location>
        <begin position="7"/>
        <end position="390"/>
    </location>
</feature>
<evidence type="ECO:0000256" key="10">
    <source>
        <dbReference type="NCBIfam" id="TIGR00551"/>
    </source>
</evidence>
<dbReference type="NCBIfam" id="TIGR00551">
    <property type="entry name" value="nadB"/>
    <property type="match status" value="1"/>
</dbReference>
<name>A0A9D1NMF6_9BACT</name>
<dbReference type="InterPro" id="IPR027477">
    <property type="entry name" value="Succ_DH/fumarate_Rdtase_cat_sf"/>
</dbReference>
<evidence type="ECO:0000256" key="12">
    <source>
        <dbReference type="RuleBase" id="RU362049"/>
    </source>
</evidence>
<comment type="cofactor">
    <cofactor evidence="1 12">
        <name>FAD</name>
        <dbReference type="ChEBI" id="CHEBI:57692"/>
    </cofactor>
</comment>
<evidence type="ECO:0000313" key="17">
    <source>
        <dbReference type="Proteomes" id="UP000886845"/>
    </source>
</evidence>
<dbReference type="NCBIfam" id="NF006567">
    <property type="entry name" value="PRK09077.1"/>
    <property type="match status" value="1"/>
</dbReference>
<dbReference type="PANTHER" id="PTHR42716">
    <property type="entry name" value="L-ASPARTATE OXIDASE"/>
    <property type="match status" value="1"/>
</dbReference>
<reference evidence="16" key="1">
    <citation type="submission" date="2020-10" db="EMBL/GenBank/DDBJ databases">
        <authorList>
            <person name="Gilroy R."/>
        </authorList>
    </citation>
    <scope>NUCLEOTIDE SEQUENCE</scope>
    <source>
        <strain evidence="16">35461</strain>
    </source>
</reference>
<dbReference type="InterPro" id="IPR005288">
    <property type="entry name" value="NadB"/>
</dbReference>
<dbReference type="Gene3D" id="1.20.58.100">
    <property type="entry name" value="Fumarate reductase/succinate dehydrogenase flavoprotein-like, C-terminal domain"/>
    <property type="match status" value="1"/>
</dbReference>
<dbReference type="PIRSF" id="PIRSF000171">
    <property type="entry name" value="SDHA_APRA_LASPO"/>
    <property type="match status" value="1"/>
</dbReference>
<dbReference type="Gene3D" id="3.50.50.60">
    <property type="entry name" value="FAD/NAD(P)-binding domain"/>
    <property type="match status" value="1"/>
</dbReference>
<dbReference type="PRINTS" id="PR00368">
    <property type="entry name" value="FADPNR"/>
</dbReference>
<dbReference type="InterPro" id="IPR015939">
    <property type="entry name" value="Fum_Rdtase/Succ_DH_flav-like_C"/>
</dbReference>
<protein>
    <recommendedName>
        <fullName evidence="4 10">L-aspartate oxidase</fullName>
        <ecNumber evidence="4 10">1.4.3.16</ecNumber>
    </recommendedName>
</protein>
<accession>A0A9D1NMF6</accession>
<evidence type="ECO:0000259" key="14">
    <source>
        <dbReference type="Pfam" id="PF00890"/>
    </source>
</evidence>
<evidence type="ECO:0000256" key="2">
    <source>
        <dbReference type="ARBA" id="ARBA00004950"/>
    </source>
</evidence>